<dbReference type="Proteomes" id="UP000727962">
    <property type="component" value="Unassembled WGS sequence"/>
</dbReference>
<dbReference type="AlphaFoldDB" id="A0A931LRH8"/>
<organism evidence="2 3">
    <name type="scientific">Fimbriimonas ginsengisoli</name>
    <dbReference type="NCBI Taxonomy" id="1005039"/>
    <lineage>
        <taxon>Bacteria</taxon>
        <taxon>Bacillati</taxon>
        <taxon>Armatimonadota</taxon>
        <taxon>Fimbriimonadia</taxon>
        <taxon>Fimbriimonadales</taxon>
        <taxon>Fimbriimonadaceae</taxon>
        <taxon>Fimbriimonas</taxon>
    </lineage>
</organism>
<reference evidence="2" key="1">
    <citation type="submission" date="2020-07" db="EMBL/GenBank/DDBJ databases">
        <title>Huge and variable diversity of episymbiotic CPR bacteria and DPANN archaea in groundwater ecosystems.</title>
        <authorList>
            <person name="He C.Y."/>
            <person name="Keren R."/>
            <person name="Whittaker M."/>
            <person name="Farag I.F."/>
            <person name="Doudna J."/>
            <person name="Cate J.H.D."/>
            <person name="Banfield J.F."/>
        </authorList>
    </citation>
    <scope>NUCLEOTIDE SEQUENCE</scope>
    <source>
        <strain evidence="2">NC_groundwater_17_Pr7_B-0.1um_64_12</strain>
    </source>
</reference>
<keyword evidence="1" id="KW-1133">Transmembrane helix</keyword>
<dbReference type="EMBL" id="JACOSL010000020">
    <property type="protein sequence ID" value="MBI1756047.1"/>
    <property type="molecule type" value="Genomic_DNA"/>
</dbReference>
<proteinExistence type="predicted"/>
<sequence>MKKCQQCGAESPDTWTVCGSCGSALMGGEAAPAPPAEGQAAPSIEGQAEAPVKKGLPTWAWVLIACAVACSCLGVPILAAILFPVFSQAKLAARSQVAFNDANHVSLGVLLYVADFDDVFPPLHSGPQVAETVAPYLKTNYYKDVAAGYVWNEGLSEVAAPSVANPGQVWLFHSYGPDAARKFEIGEADGHAIRVTPDEFARIMAQPVDFSKVVHVGHDAPSK</sequence>
<accession>A0A931LRH8</accession>
<evidence type="ECO:0000256" key="1">
    <source>
        <dbReference type="SAM" id="Phobius"/>
    </source>
</evidence>
<evidence type="ECO:0000313" key="2">
    <source>
        <dbReference type="EMBL" id="MBI1756047.1"/>
    </source>
</evidence>
<gene>
    <name evidence="2" type="ORF">HYR64_02955</name>
</gene>
<protein>
    <submittedName>
        <fullName evidence="2">Zinc ribbon domain-containing protein</fullName>
    </submittedName>
</protein>
<keyword evidence="1" id="KW-0812">Transmembrane</keyword>
<evidence type="ECO:0000313" key="3">
    <source>
        <dbReference type="Proteomes" id="UP000727962"/>
    </source>
</evidence>
<feature type="transmembrane region" description="Helical" evidence="1">
    <location>
        <begin position="59"/>
        <end position="86"/>
    </location>
</feature>
<name>A0A931LRH8_FIMGI</name>
<comment type="caution">
    <text evidence="2">The sequence shown here is derived from an EMBL/GenBank/DDBJ whole genome shotgun (WGS) entry which is preliminary data.</text>
</comment>
<keyword evidence="1" id="KW-0472">Membrane</keyword>